<dbReference type="RefSeq" id="WP_210512431.1">
    <property type="nucleotide sequence ID" value="NZ_JAFIDN010000008.1"/>
</dbReference>
<dbReference type="Proteomes" id="UP000673975">
    <property type="component" value="Unassembled WGS sequence"/>
</dbReference>
<evidence type="ECO:0000313" key="1">
    <source>
        <dbReference type="EMBL" id="MBP3193114.1"/>
    </source>
</evidence>
<dbReference type="AlphaFoldDB" id="A0A8J7RNQ6"/>
<sequence length="91" mass="10720">MFLPKRKPKDYDCGLNLDLMIEALPRIQDEQKRVEYAKRIVGLIKQSHISWVDENGCSEEAWTHFYRLAEYDPRDYGIQNPYEVDGVDDAL</sequence>
<accession>A0A8J7RNQ6</accession>
<keyword evidence="2" id="KW-1185">Reference proteome</keyword>
<protein>
    <submittedName>
        <fullName evidence="1">DUF4290 domain-containing protein</fullName>
    </submittedName>
</protein>
<comment type="caution">
    <text evidence="1">The sequence shown here is derived from an EMBL/GenBank/DDBJ whole genome shotgun (WGS) entry which is preliminary data.</text>
</comment>
<gene>
    <name evidence="1" type="ORF">NATSA_10605</name>
</gene>
<proteinExistence type="predicted"/>
<organism evidence="1 2">
    <name type="scientific">Natronogracilivirga saccharolytica</name>
    <dbReference type="NCBI Taxonomy" id="2812953"/>
    <lineage>
        <taxon>Bacteria</taxon>
        <taxon>Pseudomonadati</taxon>
        <taxon>Balneolota</taxon>
        <taxon>Balneolia</taxon>
        <taxon>Balneolales</taxon>
        <taxon>Cyclonatronaceae</taxon>
        <taxon>Natronogracilivirga</taxon>
    </lineage>
</organism>
<reference evidence="1" key="1">
    <citation type="submission" date="2021-02" db="EMBL/GenBank/DDBJ databases">
        <title>Natronogracilivirga saccharolytica gen. nov. sp. nov. a new anaerobic, haloalkiliphilic carbohydrate-fermenting bacterium from soda lake and proposing of Cyclonatronumiaceae fam. nov. in the phylum Balneolaeota.</title>
        <authorList>
            <person name="Zhilina T.N."/>
            <person name="Sorokin D.Y."/>
            <person name="Zavarzina D.G."/>
            <person name="Toshchakov S.V."/>
            <person name="Kublanov I.V."/>
        </authorList>
    </citation>
    <scope>NUCLEOTIDE SEQUENCE</scope>
    <source>
        <strain evidence="1">Z-1702</strain>
    </source>
</reference>
<dbReference type="Pfam" id="PF14123">
    <property type="entry name" value="DUF4290"/>
    <property type="match status" value="1"/>
</dbReference>
<evidence type="ECO:0000313" key="2">
    <source>
        <dbReference type="Proteomes" id="UP000673975"/>
    </source>
</evidence>
<dbReference type="EMBL" id="JAFIDN010000008">
    <property type="protein sequence ID" value="MBP3193114.1"/>
    <property type="molecule type" value="Genomic_DNA"/>
</dbReference>
<name>A0A8J7RNQ6_9BACT</name>
<dbReference type="InterPro" id="IPR025632">
    <property type="entry name" value="DUF4290"/>
</dbReference>